<keyword evidence="2" id="KW-1185">Reference proteome</keyword>
<comment type="caution">
    <text evidence="1">The sequence shown here is derived from an EMBL/GenBank/DDBJ whole genome shotgun (WGS) entry which is preliminary data.</text>
</comment>
<evidence type="ECO:0000313" key="1">
    <source>
        <dbReference type="EMBL" id="MCD5314620.1"/>
    </source>
</evidence>
<dbReference type="Proteomes" id="UP001138997">
    <property type="component" value="Unassembled WGS sequence"/>
</dbReference>
<proteinExistence type="predicted"/>
<dbReference type="EMBL" id="JAJOMB010000017">
    <property type="protein sequence ID" value="MCD5314620.1"/>
    <property type="molecule type" value="Genomic_DNA"/>
</dbReference>
<dbReference type="AlphaFoldDB" id="A0A9X1SX05"/>
<name>A0A9X1SX05_9ACTN</name>
<dbReference type="RefSeq" id="WP_231447306.1">
    <property type="nucleotide sequence ID" value="NZ_JAJOMB010000017.1"/>
</dbReference>
<organism evidence="1 2">
    <name type="scientific">Kineosporia babensis</name>
    <dbReference type="NCBI Taxonomy" id="499548"/>
    <lineage>
        <taxon>Bacteria</taxon>
        <taxon>Bacillati</taxon>
        <taxon>Actinomycetota</taxon>
        <taxon>Actinomycetes</taxon>
        <taxon>Kineosporiales</taxon>
        <taxon>Kineosporiaceae</taxon>
        <taxon>Kineosporia</taxon>
    </lineage>
</organism>
<sequence length="322" mass="35283">MALIRPRSSPDTELHHAVAQLRDDVEDLGIAIADLPGRFDTLGSSLEEVRKAVRQVERRSEEAEVSVHDLGALVKRLNARVEWLERNIRLQADVPEAELDALERRDLELAQVAEEGHLAKAGLLQPANRSSLEAAVTSHAGAVRQHSHHREVALGASEVLAETHRDDPRHAAAIEEFELAVAGLTETRDRMRSLAAPALEAAELLAADEENQVAVADVIAEGERAWAALQVRLRARVADAVGGGALLPNWFTSVLGPMPAAQDTRAWMDVATSLLAYRTTYSVTDPVIALGLPPVDGENPRRRAWYHQLRRQFDDLDRAASL</sequence>
<evidence type="ECO:0000313" key="2">
    <source>
        <dbReference type="Proteomes" id="UP001138997"/>
    </source>
</evidence>
<protein>
    <submittedName>
        <fullName evidence="1">Uncharacterized protein</fullName>
    </submittedName>
</protein>
<reference evidence="1" key="1">
    <citation type="submission" date="2021-11" db="EMBL/GenBank/DDBJ databases">
        <title>Streptomyces corallinus and Kineosporia corallina sp. nov., two new coral-derived marine actinobacteria.</title>
        <authorList>
            <person name="Buangrab K."/>
            <person name="Sutthacheep M."/>
            <person name="Yeemin T."/>
            <person name="Harunari E."/>
            <person name="Igarashi Y."/>
            <person name="Sripreechasak P."/>
            <person name="Kanchanasin P."/>
            <person name="Tanasupawat S."/>
            <person name="Phongsopitanun W."/>
        </authorList>
    </citation>
    <scope>NUCLEOTIDE SEQUENCE</scope>
    <source>
        <strain evidence="1">JCM 31032</strain>
    </source>
</reference>
<accession>A0A9X1SX05</accession>
<gene>
    <name evidence="1" type="ORF">LR394_27305</name>
</gene>